<dbReference type="EMBL" id="JAAIUW010000005">
    <property type="protein sequence ID" value="KAF7831789.1"/>
    <property type="molecule type" value="Genomic_DNA"/>
</dbReference>
<proteinExistence type="predicted"/>
<reference evidence="4" key="1">
    <citation type="submission" date="2020-09" db="EMBL/GenBank/DDBJ databases">
        <title>Genome-Enabled Discovery of Anthraquinone Biosynthesis in Senna tora.</title>
        <authorList>
            <person name="Kang S.-H."/>
            <person name="Pandey R.P."/>
            <person name="Lee C.-M."/>
            <person name="Sim J.-S."/>
            <person name="Jeong J.-T."/>
            <person name="Choi B.-S."/>
            <person name="Jung M."/>
            <person name="Ginzburg D."/>
            <person name="Zhao K."/>
            <person name="Won S.Y."/>
            <person name="Oh T.-J."/>
            <person name="Yu Y."/>
            <person name="Kim N.-H."/>
            <person name="Lee O.R."/>
            <person name="Lee T.-H."/>
            <person name="Bashyal P."/>
            <person name="Kim T.-S."/>
            <person name="Lee W.-H."/>
            <person name="Kawkins C."/>
            <person name="Kim C.-K."/>
            <person name="Kim J.S."/>
            <person name="Ahn B.O."/>
            <person name="Rhee S.Y."/>
            <person name="Sohng J.K."/>
        </authorList>
    </citation>
    <scope>NUCLEOTIDE SEQUENCE</scope>
    <source>
        <tissue evidence="4">Leaf</tissue>
    </source>
</reference>
<dbReference type="Gene3D" id="3.60.10.10">
    <property type="entry name" value="Endonuclease/exonuclease/phosphatase"/>
    <property type="match status" value="1"/>
</dbReference>
<dbReference type="GO" id="GO:0004523">
    <property type="term" value="F:RNA-DNA hybrid ribonuclease activity"/>
    <property type="evidence" value="ECO:0007669"/>
    <property type="project" value="InterPro"/>
</dbReference>
<dbReference type="PANTHER" id="PTHR47723">
    <property type="entry name" value="OS05G0353850 PROTEIN"/>
    <property type="match status" value="1"/>
</dbReference>
<dbReference type="Pfam" id="PF03372">
    <property type="entry name" value="Exo_endo_phos"/>
    <property type="match status" value="1"/>
</dbReference>
<dbReference type="InterPro" id="IPR053151">
    <property type="entry name" value="RNase_H-like"/>
</dbReference>
<evidence type="ECO:0000313" key="5">
    <source>
        <dbReference type="Proteomes" id="UP000634136"/>
    </source>
</evidence>
<protein>
    <submittedName>
        <fullName evidence="4">Putative ribonuclease H protein At1g65750 family</fullName>
    </submittedName>
</protein>
<evidence type="ECO:0000313" key="4">
    <source>
        <dbReference type="EMBL" id="KAF7831789.1"/>
    </source>
</evidence>
<organism evidence="4 5">
    <name type="scientific">Senna tora</name>
    <dbReference type="NCBI Taxonomy" id="362788"/>
    <lineage>
        <taxon>Eukaryota</taxon>
        <taxon>Viridiplantae</taxon>
        <taxon>Streptophyta</taxon>
        <taxon>Embryophyta</taxon>
        <taxon>Tracheophyta</taxon>
        <taxon>Spermatophyta</taxon>
        <taxon>Magnoliopsida</taxon>
        <taxon>eudicotyledons</taxon>
        <taxon>Gunneridae</taxon>
        <taxon>Pentapetalae</taxon>
        <taxon>rosids</taxon>
        <taxon>fabids</taxon>
        <taxon>Fabales</taxon>
        <taxon>Fabaceae</taxon>
        <taxon>Caesalpinioideae</taxon>
        <taxon>Cassia clade</taxon>
        <taxon>Senna</taxon>
    </lineage>
</organism>
<gene>
    <name evidence="4" type="ORF">G2W53_014122</name>
</gene>
<evidence type="ECO:0000259" key="3">
    <source>
        <dbReference type="Pfam" id="PF13966"/>
    </source>
</evidence>
<dbReference type="Pfam" id="PF13966">
    <property type="entry name" value="zf-RVT"/>
    <property type="match status" value="1"/>
</dbReference>
<dbReference type="Proteomes" id="UP000634136">
    <property type="component" value="Unassembled WGS sequence"/>
</dbReference>
<dbReference type="GO" id="GO:0003676">
    <property type="term" value="F:nucleic acid binding"/>
    <property type="evidence" value="ECO:0007669"/>
    <property type="project" value="InterPro"/>
</dbReference>
<dbReference type="Pfam" id="PF13456">
    <property type="entry name" value="RVT_3"/>
    <property type="match status" value="1"/>
</dbReference>
<dbReference type="OrthoDB" id="1194645at2759"/>
<dbReference type="InterPro" id="IPR026960">
    <property type="entry name" value="RVT-Znf"/>
</dbReference>
<dbReference type="SUPFAM" id="SSF56219">
    <property type="entry name" value="DNase I-like"/>
    <property type="match status" value="1"/>
</dbReference>
<accession>A0A834WSW4</accession>
<feature type="domain" description="Reverse transcriptase zinc-binding" evidence="3">
    <location>
        <begin position="424"/>
        <end position="510"/>
    </location>
</feature>
<dbReference type="CDD" id="cd06222">
    <property type="entry name" value="RNase_H_like"/>
    <property type="match status" value="1"/>
</dbReference>
<evidence type="ECO:0000259" key="2">
    <source>
        <dbReference type="Pfam" id="PF13456"/>
    </source>
</evidence>
<feature type="domain" description="Endonuclease/exonuclease/phosphatase" evidence="1">
    <location>
        <begin position="6"/>
        <end position="174"/>
    </location>
</feature>
<dbReference type="PANTHER" id="PTHR47723:SF19">
    <property type="entry name" value="POLYNUCLEOTIDYL TRANSFERASE, RIBONUCLEASE H-LIKE SUPERFAMILY PROTEIN"/>
    <property type="match status" value="1"/>
</dbReference>
<dbReference type="AlphaFoldDB" id="A0A834WSW4"/>
<dbReference type="InterPro" id="IPR012337">
    <property type="entry name" value="RNaseH-like_sf"/>
</dbReference>
<sequence length="780" mass="88766">MNYIIWNSRGTGAKTFPGLVRDIKHRHDLDFLALVETRQSGDKACSIIKKFGFDGSERVDATGFMGGIWCLWRKDRTHIDVLFKHPQLIHIGKEGWSGLAVAGDFNAFLFCYEKQGGSSSGSRPDQRFLDWVDAYAMIDMGFSRSQFTWRRNDVAIRLDRVMVNQSWKLRFPEAAVVHLSCFKSDHNPLWIRFEPSLNNHNPRNRPFRFLAAWVTRESFPNVVRDAWKQDASWFGGLLNFYDGVKEWNKKVFGNIFARKRSLMDKILSVEEIIARRPRRGLIHQRDGLWVQVLRHKYGCGNDVLPRVSMGSNPSRLWRGVVKGWQHVEAGLQWRVSNGDKVRFWSDKWVPNCDKLCSKALGPLNAEDLNASVSEFISATGGWDWSRFEFLLPGDVCARIAAVAPPHADGGEDIPIWKHSRDGNFTVKSCYNSMVRMGVADRSNIWNSIWKLQVPQRIRSFMWLCSHDKLLTNAERFRRKISSQDLCGRCGTKSEDTLHAVRDCTKVKNIWLRLVKPCFWPEFFNVKLREWIALNFSWNLGVFELGWKETFATACWSIWRWRNEDVFQQRGGDALDPIFAILQRVRMAFDATRSVVNPGKDPPTRASCIVKWQKLDSDWLKVNVDGASKLDSSQHASCGGVARDHRGHFVAGFAKNLGSCDALQAELWSVMLGLDLAWDIGARKVVIEVDSLIAHQLIYGKVPDLHPCASLVANIHHLLARNWAVEISHVLREANKVVDAMAGCAPGGSLELVRFNHPPSGVVRLLEEDLNGSGTLRACVL</sequence>
<feature type="domain" description="RNase H type-1" evidence="2">
    <location>
        <begin position="622"/>
        <end position="741"/>
    </location>
</feature>
<name>A0A834WSW4_9FABA</name>
<keyword evidence="5" id="KW-1185">Reference proteome</keyword>
<dbReference type="Gene3D" id="3.30.420.10">
    <property type="entry name" value="Ribonuclease H-like superfamily/Ribonuclease H"/>
    <property type="match status" value="1"/>
</dbReference>
<dbReference type="InterPro" id="IPR002156">
    <property type="entry name" value="RNaseH_domain"/>
</dbReference>
<dbReference type="InterPro" id="IPR005135">
    <property type="entry name" value="Endo/exonuclease/phosphatase"/>
</dbReference>
<dbReference type="SUPFAM" id="SSF53098">
    <property type="entry name" value="Ribonuclease H-like"/>
    <property type="match status" value="1"/>
</dbReference>
<comment type="caution">
    <text evidence="4">The sequence shown here is derived from an EMBL/GenBank/DDBJ whole genome shotgun (WGS) entry which is preliminary data.</text>
</comment>
<evidence type="ECO:0000259" key="1">
    <source>
        <dbReference type="Pfam" id="PF03372"/>
    </source>
</evidence>
<dbReference type="InterPro" id="IPR036691">
    <property type="entry name" value="Endo/exonu/phosph_ase_sf"/>
</dbReference>
<dbReference type="InterPro" id="IPR044730">
    <property type="entry name" value="RNase_H-like_dom_plant"/>
</dbReference>
<dbReference type="InterPro" id="IPR036397">
    <property type="entry name" value="RNaseH_sf"/>
</dbReference>